<keyword evidence="3 5" id="KW-0663">Pyridoxal phosphate</keyword>
<feature type="modified residue" description="N6-(pyridoxal phosphate)lysine" evidence="5">
    <location>
        <position position="278"/>
    </location>
</feature>
<dbReference type="AlphaFoldDB" id="A0A411YI96"/>
<dbReference type="Proteomes" id="UP000291469">
    <property type="component" value="Chromosome"/>
</dbReference>
<evidence type="ECO:0000256" key="1">
    <source>
        <dbReference type="ARBA" id="ARBA00001933"/>
    </source>
</evidence>
<evidence type="ECO:0000256" key="3">
    <source>
        <dbReference type="ARBA" id="ARBA00022898"/>
    </source>
</evidence>
<dbReference type="InterPro" id="IPR015424">
    <property type="entry name" value="PyrdxlP-dep_Trfase"/>
</dbReference>
<reference evidence="7 8" key="1">
    <citation type="submission" date="2019-01" db="EMBL/GenBank/DDBJ databases">
        <title>Egibacter rhizosphaerae EGI 80759T.</title>
        <authorList>
            <person name="Chen D.-D."/>
            <person name="Tian Y."/>
            <person name="Jiao J.-Y."/>
            <person name="Zhang X.-T."/>
            <person name="Zhang Y.-G."/>
            <person name="Zhang Y."/>
            <person name="Xiao M."/>
            <person name="Shu W.-S."/>
            <person name="Li W.-J."/>
        </authorList>
    </citation>
    <scope>NUCLEOTIDE SEQUENCE [LARGE SCALE GENOMIC DNA]</scope>
    <source>
        <strain evidence="7 8">EGI 80759</strain>
    </source>
</reference>
<dbReference type="InterPro" id="IPR001597">
    <property type="entry name" value="ArAA_b-elim_lyase/Thr_aldolase"/>
</dbReference>
<evidence type="ECO:0000313" key="8">
    <source>
        <dbReference type="Proteomes" id="UP000291469"/>
    </source>
</evidence>
<evidence type="ECO:0000256" key="5">
    <source>
        <dbReference type="PIRSR" id="PIRSR611166-50"/>
    </source>
</evidence>
<gene>
    <name evidence="7" type="ORF">ER308_16190</name>
</gene>
<accession>A0A411YI96</accession>
<dbReference type="PANTHER" id="PTHR32325">
    <property type="entry name" value="BETA-ELIMINATING LYASE-LIKE PROTEIN-RELATED"/>
    <property type="match status" value="1"/>
</dbReference>
<sequence>MRRGALVRGCRARCDGEDAVERRSWAEPYRVKVVEPIRMTTRAEREERIAEAGYNTFLLRSEDVYIDLLTDSGTAAMSDQQWAAMMVGDEAYAGSRSYYRLEEAVRLVYGYEELVPTHQGRGAEHLLSQVLISPGDVVPGNMYFTTTRFHQEYAGGRFVDVIIDEAHDPESLHPFKGNIDLDKLQAVIDTHGADRVPYVSFETNVNMAGGQPASMANIKAVHERCRHYGIPVMLDATRALENAWFIQQREGGYADRSVAEILREVCDHSEGATVSSKKDNLVNIGGFLAVRDPEIARRARTLLVAFEGLQTYGGMAGRDMEALARGIHEMVETDDHVGARVGQVEYLGDLLVKAGVPIVRPVGGHGVFLDARRICSHLAHEHLPAQALAAAIYRDSGVRGMERGIVSAGRDPQTGEHHTPKLELVRLTLPRRVYTQAHMDVTAESIAHVTDEAEQIPGLEFTYEPGELRFFQARFQPLSG</sequence>
<dbReference type="Pfam" id="PF01212">
    <property type="entry name" value="Beta_elim_lyase"/>
    <property type="match status" value="1"/>
</dbReference>
<comment type="similarity">
    <text evidence="2">Belongs to the beta-eliminating lyase family.</text>
</comment>
<feature type="domain" description="Aromatic amino acid beta-eliminating lyase/threonine aldolase" evidence="6">
    <location>
        <begin position="67"/>
        <end position="444"/>
    </location>
</feature>
<dbReference type="InterPro" id="IPR011166">
    <property type="entry name" value="Beta-eliminating_lyase"/>
</dbReference>
<dbReference type="SUPFAM" id="SSF53383">
    <property type="entry name" value="PLP-dependent transferases"/>
    <property type="match status" value="1"/>
</dbReference>
<dbReference type="InterPro" id="IPR015421">
    <property type="entry name" value="PyrdxlP-dep_Trfase_major"/>
</dbReference>
<dbReference type="PIRSF" id="PIRSF001386">
    <property type="entry name" value="Trpase"/>
    <property type="match status" value="1"/>
</dbReference>
<dbReference type="NCBIfam" id="NF009709">
    <property type="entry name" value="PRK13238.1"/>
    <property type="match status" value="1"/>
</dbReference>
<proteinExistence type="inferred from homology"/>
<protein>
    <submittedName>
        <fullName evidence="7">Tyrosine phenol-lyase</fullName>
        <ecNumber evidence="7">4.1.99.2</ecNumber>
    </submittedName>
</protein>
<dbReference type="InterPro" id="IPR015422">
    <property type="entry name" value="PyrdxlP-dep_Trfase_small"/>
</dbReference>
<dbReference type="EMBL" id="CP036402">
    <property type="protein sequence ID" value="QBI20960.1"/>
    <property type="molecule type" value="Genomic_DNA"/>
</dbReference>
<dbReference type="GO" id="GO:0050371">
    <property type="term" value="F:tyrosine phenol-lyase activity"/>
    <property type="evidence" value="ECO:0007669"/>
    <property type="project" value="UniProtKB-EC"/>
</dbReference>
<dbReference type="OrthoDB" id="9764079at2"/>
<evidence type="ECO:0000313" key="7">
    <source>
        <dbReference type="EMBL" id="QBI20960.1"/>
    </source>
</evidence>
<organism evidence="7 8">
    <name type="scientific">Egibacter rhizosphaerae</name>
    <dbReference type="NCBI Taxonomy" id="1670831"/>
    <lineage>
        <taxon>Bacteria</taxon>
        <taxon>Bacillati</taxon>
        <taxon>Actinomycetota</taxon>
        <taxon>Nitriliruptoria</taxon>
        <taxon>Egibacterales</taxon>
        <taxon>Egibacteraceae</taxon>
        <taxon>Egibacter</taxon>
    </lineage>
</organism>
<keyword evidence="4 7" id="KW-0456">Lyase</keyword>
<dbReference type="PANTHER" id="PTHR32325:SF4">
    <property type="entry name" value="TRYPTOPHANASE"/>
    <property type="match status" value="1"/>
</dbReference>
<evidence type="ECO:0000256" key="4">
    <source>
        <dbReference type="ARBA" id="ARBA00023239"/>
    </source>
</evidence>
<keyword evidence="8" id="KW-1185">Reference proteome</keyword>
<name>A0A411YI96_9ACTN</name>
<evidence type="ECO:0000256" key="2">
    <source>
        <dbReference type="ARBA" id="ARBA00009721"/>
    </source>
</evidence>
<dbReference type="KEGG" id="erz:ER308_16190"/>
<comment type="cofactor">
    <cofactor evidence="1 5">
        <name>pyridoxal 5'-phosphate</name>
        <dbReference type="ChEBI" id="CHEBI:597326"/>
    </cofactor>
</comment>
<dbReference type="Gene3D" id="3.40.640.10">
    <property type="entry name" value="Type I PLP-dependent aspartate aminotransferase-like (Major domain)"/>
    <property type="match status" value="1"/>
</dbReference>
<dbReference type="EC" id="4.1.99.2" evidence="7"/>
<evidence type="ECO:0000259" key="6">
    <source>
        <dbReference type="Pfam" id="PF01212"/>
    </source>
</evidence>
<dbReference type="Gene3D" id="3.90.1150.10">
    <property type="entry name" value="Aspartate Aminotransferase, domain 1"/>
    <property type="match status" value="1"/>
</dbReference>
<dbReference type="GO" id="GO:0009072">
    <property type="term" value="P:aromatic amino acid metabolic process"/>
    <property type="evidence" value="ECO:0007669"/>
    <property type="project" value="InterPro"/>
</dbReference>